<keyword evidence="1" id="KW-0732">Signal</keyword>
<dbReference type="Pfam" id="PF10972">
    <property type="entry name" value="CsiV"/>
    <property type="match status" value="1"/>
</dbReference>
<evidence type="ECO:0000313" key="2">
    <source>
        <dbReference type="EMBL" id="MEM0515306.1"/>
    </source>
</evidence>
<dbReference type="EMBL" id="JBCGCU010000006">
    <property type="protein sequence ID" value="MEM0515306.1"/>
    <property type="molecule type" value="Genomic_DNA"/>
</dbReference>
<keyword evidence="3" id="KW-1185">Reference proteome</keyword>
<dbReference type="Proteomes" id="UP001447008">
    <property type="component" value="Unassembled WGS sequence"/>
</dbReference>
<feature type="chain" id="PRO_5046946234" evidence="1">
    <location>
        <begin position="20"/>
        <end position="269"/>
    </location>
</feature>
<evidence type="ECO:0000256" key="1">
    <source>
        <dbReference type="SAM" id="SignalP"/>
    </source>
</evidence>
<sequence>MIRKMLVILAAMLSAPSYADGRWFEIEVLVFEQGQTGSTETLRNEELDLSQYQYDIDLLTPAYLQTLNDQCTKGELNPPERTTDVFADTVQTQGNYCDYQGDDLVNLQRLPKYPIAEAQNHTASPYVLAPEQLQFNEQRQSLSLKGKQVLLHTGWRFAGQSKRAAPRFRLFGGEQVATMSKLAEQQLEESLLLSPSPHYEPQWQLDGFLKVHLNHYLYITSNLVTRAIGDTDTSVSGEFSQFRRVISGEIHYFDHPQIGMLVQIRRFNH</sequence>
<name>A0ABU9MWU0_9GAMM</name>
<protein>
    <submittedName>
        <fullName evidence="2">CsiV family protein</fullName>
    </submittedName>
</protein>
<proteinExistence type="predicted"/>
<accession>A0ABU9MWU0</accession>
<comment type="caution">
    <text evidence="2">The sequence shown here is derived from an EMBL/GenBank/DDBJ whole genome shotgun (WGS) entry which is preliminary data.</text>
</comment>
<gene>
    <name evidence="2" type="ORF">WCN91_07655</name>
</gene>
<reference evidence="2 3" key="1">
    <citation type="submission" date="2024-03" db="EMBL/GenBank/DDBJ databases">
        <title>Pseudoalteromonas qingdaonensis sp. nov., isolated from the intestines of marine benthic organisms.</title>
        <authorList>
            <person name="Lin X."/>
            <person name="Fang S."/>
            <person name="Hu X."/>
        </authorList>
    </citation>
    <scope>NUCLEOTIDE SEQUENCE [LARGE SCALE GENOMIC DNA]</scope>
    <source>
        <strain evidence="2 3">YIC-827</strain>
    </source>
</reference>
<dbReference type="RefSeq" id="WP_342677837.1">
    <property type="nucleotide sequence ID" value="NZ_JBCGCU010000006.1"/>
</dbReference>
<evidence type="ECO:0000313" key="3">
    <source>
        <dbReference type="Proteomes" id="UP001447008"/>
    </source>
</evidence>
<feature type="signal peptide" evidence="1">
    <location>
        <begin position="1"/>
        <end position="19"/>
    </location>
</feature>
<organism evidence="2 3">
    <name type="scientific">Pseudoalteromonas qingdaonensis</name>
    <dbReference type="NCBI Taxonomy" id="3131913"/>
    <lineage>
        <taxon>Bacteria</taxon>
        <taxon>Pseudomonadati</taxon>
        <taxon>Pseudomonadota</taxon>
        <taxon>Gammaproteobacteria</taxon>
        <taxon>Alteromonadales</taxon>
        <taxon>Pseudoalteromonadaceae</taxon>
        <taxon>Pseudoalteromonas</taxon>
    </lineage>
</organism>
<dbReference type="InterPro" id="IPR021241">
    <property type="entry name" value="CsiV"/>
</dbReference>